<keyword evidence="5" id="KW-0443">Lipid metabolism</keyword>
<dbReference type="CDD" id="cd02440">
    <property type="entry name" value="AdoMet_MTases"/>
    <property type="match status" value="1"/>
</dbReference>
<dbReference type="Proteomes" id="UP001575181">
    <property type="component" value="Unassembled WGS sequence"/>
</dbReference>
<evidence type="ECO:0000256" key="4">
    <source>
        <dbReference type="ARBA" id="ARBA00022691"/>
    </source>
</evidence>
<dbReference type="PANTHER" id="PTHR43667:SF1">
    <property type="entry name" value="CYCLOPROPANE-FATTY-ACYL-PHOSPHOLIPID SYNTHASE"/>
    <property type="match status" value="1"/>
</dbReference>
<evidence type="ECO:0000256" key="6">
    <source>
        <dbReference type="SAM" id="MobiDB-lite"/>
    </source>
</evidence>
<evidence type="ECO:0000313" key="9">
    <source>
        <dbReference type="Proteomes" id="UP001575181"/>
    </source>
</evidence>
<keyword evidence="2 8" id="KW-0489">Methyltransferase</keyword>
<name>A0ABV4TYG0_9GAMM</name>
<comment type="similarity">
    <text evidence="1">Belongs to the CFA/CMAS family.</text>
</comment>
<sequence>MRRDDDSPLSLPESGGGNVAGPQSGRGTSVLGIERGLVRRLLDTLGDPPFSVILWDGHPVEPVPSDPIARVHIRDRGAFYRLLRHPDLHFGDDYAAGRIEVEGDLAELLTVVDLTRQQRHGAGGGRPGLTSRLYRARRNTLAGSRENIHHHYDLGNEFYALWLDEDMLYTCAYFEDPQMGLEAAQRAKMDHVARKLRLEPGQTVVEAGCGWGSLARHLAREFGVTVKAFNISTEQIAYAREQVRAEGLEDRVQFIQDDYRNVTGTYDAFVSVGMLEHVGTDHYRELGGVIDRVLSEGGRALVHSIGRNRPIGPMNPWIERRIFPGAYPPALSETTEIFEPYNFSIQDVENLRLHYALTLEHWLQRYNAHEEEVRRRFGEKFVRAWRLYLSGSIAAFRSGSLQLFQLVFSRPTDNELPWTRHYLYPGAGG</sequence>
<gene>
    <name evidence="8" type="ORF">ACERLL_12385</name>
</gene>
<evidence type="ECO:0000256" key="5">
    <source>
        <dbReference type="ARBA" id="ARBA00023098"/>
    </source>
</evidence>
<evidence type="ECO:0000256" key="2">
    <source>
        <dbReference type="ARBA" id="ARBA00022603"/>
    </source>
</evidence>
<dbReference type="InterPro" id="IPR050723">
    <property type="entry name" value="CFA/CMAS"/>
</dbReference>
<evidence type="ECO:0000313" key="8">
    <source>
        <dbReference type="EMBL" id="MFA9461621.1"/>
    </source>
</evidence>
<dbReference type="InterPro" id="IPR003333">
    <property type="entry name" value="CMAS"/>
</dbReference>
<reference evidence="8 9" key="1">
    <citation type="submission" date="2024-08" db="EMBL/GenBank/DDBJ databases">
        <title>Whole-genome sequencing of halo(alkali)philic microorganisms from hypersaline lakes.</title>
        <authorList>
            <person name="Sorokin D.Y."/>
            <person name="Merkel A.Y."/>
            <person name="Messina E."/>
            <person name="Yakimov M."/>
        </authorList>
    </citation>
    <scope>NUCLEOTIDE SEQUENCE [LARGE SCALE GENOMIC DNA]</scope>
    <source>
        <strain evidence="8 9">Cl-TMA</strain>
    </source>
</reference>
<keyword evidence="3 8" id="KW-0808">Transferase</keyword>
<dbReference type="PIRSF" id="PIRSF003085">
    <property type="entry name" value="CMAS"/>
    <property type="match status" value="1"/>
</dbReference>
<dbReference type="Pfam" id="PF02353">
    <property type="entry name" value="CMAS"/>
    <property type="match status" value="1"/>
</dbReference>
<evidence type="ECO:0000259" key="7">
    <source>
        <dbReference type="Pfam" id="PF25371"/>
    </source>
</evidence>
<dbReference type="SUPFAM" id="SSF53335">
    <property type="entry name" value="S-adenosyl-L-methionine-dependent methyltransferases"/>
    <property type="match status" value="1"/>
</dbReference>
<protein>
    <submittedName>
        <fullName evidence="8">Class I SAM-dependent methyltransferase</fullName>
        <ecNumber evidence="8">2.1.1.-</ecNumber>
    </submittedName>
</protein>
<dbReference type="InterPro" id="IPR057206">
    <property type="entry name" value="DUF7884"/>
</dbReference>
<dbReference type="EMBL" id="JBGUAW010000008">
    <property type="protein sequence ID" value="MFA9461621.1"/>
    <property type="molecule type" value="Genomic_DNA"/>
</dbReference>
<proteinExistence type="inferred from homology"/>
<keyword evidence="9" id="KW-1185">Reference proteome</keyword>
<dbReference type="EC" id="2.1.1.-" evidence="8"/>
<dbReference type="GO" id="GO:0032259">
    <property type="term" value="P:methylation"/>
    <property type="evidence" value="ECO:0007669"/>
    <property type="project" value="UniProtKB-KW"/>
</dbReference>
<dbReference type="GO" id="GO:0008168">
    <property type="term" value="F:methyltransferase activity"/>
    <property type="evidence" value="ECO:0007669"/>
    <property type="project" value="UniProtKB-KW"/>
</dbReference>
<dbReference type="PANTHER" id="PTHR43667">
    <property type="entry name" value="CYCLOPROPANE-FATTY-ACYL-PHOSPHOLIPID SYNTHASE"/>
    <property type="match status" value="1"/>
</dbReference>
<keyword evidence="4" id="KW-0949">S-adenosyl-L-methionine</keyword>
<feature type="region of interest" description="Disordered" evidence="6">
    <location>
        <begin position="1"/>
        <end position="27"/>
    </location>
</feature>
<comment type="caution">
    <text evidence="8">The sequence shown here is derived from an EMBL/GenBank/DDBJ whole genome shotgun (WGS) entry which is preliminary data.</text>
</comment>
<organism evidence="8 9">
    <name type="scientific">Thiohalorhabdus methylotrophus</name>
    <dbReference type="NCBI Taxonomy" id="3242694"/>
    <lineage>
        <taxon>Bacteria</taxon>
        <taxon>Pseudomonadati</taxon>
        <taxon>Pseudomonadota</taxon>
        <taxon>Gammaproteobacteria</taxon>
        <taxon>Thiohalorhabdales</taxon>
        <taxon>Thiohalorhabdaceae</taxon>
        <taxon>Thiohalorhabdus</taxon>
    </lineage>
</organism>
<accession>A0ABV4TYG0</accession>
<evidence type="ECO:0000256" key="1">
    <source>
        <dbReference type="ARBA" id="ARBA00010815"/>
    </source>
</evidence>
<feature type="domain" description="DUF7884" evidence="7">
    <location>
        <begin position="40"/>
        <end position="112"/>
    </location>
</feature>
<dbReference type="InterPro" id="IPR029063">
    <property type="entry name" value="SAM-dependent_MTases_sf"/>
</dbReference>
<dbReference type="RefSeq" id="WP_373656405.1">
    <property type="nucleotide sequence ID" value="NZ_JBGUAW010000008.1"/>
</dbReference>
<dbReference type="Pfam" id="PF25371">
    <property type="entry name" value="DUF7884"/>
    <property type="match status" value="1"/>
</dbReference>
<dbReference type="Gene3D" id="3.40.50.150">
    <property type="entry name" value="Vaccinia Virus protein VP39"/>
    <property type="match status" value="1"/>
</dbReference>
<evidence type="ECO:0000256" key="3">
    <source>
        <dbReference type="ARBA" id="ARBA00022679"/>
    </source>
</evidence>